<dbReference type="Pfam" id="PF00932">
    <property type="entry name" value="LTD"/>
    <property type="match status" value="1"/>
</dbReference>
<dbReference type="Pfam" id="PF08757">
    <property type="entry name" value="CotH"/>
    <property type="match status" value="1"/>
</dbReference>
<reference evidence="3 4" key="1">
    <citation type="journal article" date="2010" name="PLoS ONE">
        <title>The glycobiome of the rumen bacterium Butyrivibrio proteoclasticus B316(T) highlights adaptation to a polysaccharide-rich environment.</title>
        <authorList>
            <person name="Kelly W.J."/>
            <person name="Leahy S.C."/>
            <person name="Altermann E."/>
            <person name="Yeoman C.J."/>
            <person name="Dunne J.C."/>
            <person name="Kong Z."/>
            <person name="Pacheco D.M."/>
            <person name="Li D."/>
            <person name="Noel S.J."/>
            <person name="Moon C.D."/>
            <person name="Cookson A.L."/>
            <person name="Attwood G.T."/>
        </authorList>
    </citation>
    <scope>NUCLEOTIDE SEQUENCE [LARGE SCALE GENOMIC DNA]</scope>
    <source>
        <strain evidence="4">ATCC 51982 / DSM 14932 / B316</strain>
    </source>
</reference>
<keyword evidence="4" id="KW-1185">Reference proteome</keyword>
<dbReference type="Pfam" id="PF13287">
    <property type="entry name" value="Fn3_assoc"/>
    <property type="match status" value="1"/>
</dbReference>
<proteinExistence type="predicted"/>
<name>E0RZZ9_BUTPB</name>
<feature type="transmembrane region" description="Helical" evidence="1">
    <location>
        <begin position="9"/>
        <end position="29"/>
    </location>
</feature>
<dbReference type="Gene3D" id="2.60.40.1260">
    <property type="entry name" value="Lamin Tail domain"/>
    <property type="match status" value="1"/>
</dbReference>
<dbReference type="HOGENOM" id="CLU_008731_0_0_9"/>
<evidence type="ECO:0000256" key="1">
    <source>
        <dbReference type="SAM" id="Phobius"/>
    </source>
</evidence>
<sequence>MKKDFHKASLYIVIFVFTIFLFVVAAFGARIPEKADNYLHITEVCIKNDVNAHDDCGRYGADYIELYNSSSEEMDLSGYYLSDDASNIRKCELDNISIRPGEAIIVWSAPSGDYETCRDSYVSRDVYQTFFALSGGEKVILSKDNEVVDYVGIPQHIPDGKVYACLKDDYEKFSVMNPSPYQVLESYEEYRIDSSINPRFSVESGWYSEPFYLKLGCKSGKIYYTTDGSEPDENSKEYTGSILIDNRSEEENIYASIGQISINNDYLPETPVDKGTVVKAVVIKNGVRSQTISHTYFVGLSDKLAYRELPVMEITVDPAALFDHYNGIYVKGSVYDVYAAKYDVSDLPFMVLNAHMNYSQEDRGWERLANIEYFNSNHEYVFDQRIGIRIHGGWSTSFNQKSFNLYAREEYDGNDSFLYDFFGRSYNKLMLRSGGYRDTYYTKMRDVLNQRLVEDRLIGTQKGMPCVVFINGEYWGLYNLQENIGSSYVAENYDVDYNNIAIIKNGTSNIIGDAIDSYSELQEYAQKNDLKNDDNYKYIESHIDIQSYIDYMAFEIYVANCDSIGNNYSHWRTIVPEKGEYGDCKWRYLIYDTDDSAGMVVNLSQAHTNSFIDGHWSVTPLGEYGDPFFGALIQNEGFKQRFVTTFMDLANNNFRYEKVSEIITEMANEYRYGVIASQNRFRGQYKAPDYSIDEMYDGVYDETLFDADVQVIDDFFRERYQYIVEYLKTELQLNGDLHELTLYISDPEHCSVSLNTISNVEHGLTWKYYSDYPITLKCEPVSGYRFIGWADETGNIISEEPELSMTLEKDQILIARIDVN</sequence>
<evidence type="ECO:0000259" key="2">
    <source>
        <dbReference type="PROSITE" id="PS51841"/>
    </source>
</evidence>
<organism evidence="3 4">
    <name type="scientific">Butyrivibrio proteoclasticus (strain ATCC 51982 / DSM 14932 / B316)</name>
    <name type="common">Clostridium proteoclasticum</name>
    <dbReference type="NCBI Taxonomy" id="515622"/>
    <lineage>
        <taxon>Bacteria</taxon>
        <taxon>Bacillati</taxon>
        <taxon>Bacillota</taxon>
        <taxon>Clostridia</taxon>
        <taxon>Lachnospirales</taxon>
        <taxon>Lachnospiraceae</taxon>
        <taxon>Butyrivibrio</taxon>
    </lineage>
</organism>
<protein>
    <recommendedName>
        <fullName evidence="2">LTD domain-containing protein</fullName>
    </recommendedName>
</protein>
<dbReference type="InterPro" id="IPR014867">
    <property type="entry name" value="Spore_coat_CotH_CotH2/3/7"/>
</dbReference>
<dbReference type="PROSITE" id="PS51841">
    <property type="entry name" value="LTD"/>
    <property type="match status" value="1"/>
</dbReference>
<keyword evidence="1" id="KW-1133">Transmembrane helix</keyword>
<dbReference type="AlphaFoldDB" id="E0RZZ9"/>
<evidence type="ECO:0000313" key="3">
    <source>
        <dbReference type="EMBL" id="ADL33200.1"/>
    </source>
</evidence>
<dbReference type="InterPro" id="IPR026876">
    <property type="entry name" value="Fn3_assoc_repeat"/>
</dbReference>
<feature type="domain" description="LTD" evidence="2">
    <location>
        <begin position="25"/>
        <end position="155"/>
    </location>
</feature>
<dbReference type="STRING" id="515622.bpr_I0452"/>
<dbReference type="EMBL" id="CP001810">
    <property type="protein sequence ID" value="ADL33200.1"/>
    <property type="molecule type" value="Genomic_DNA"/>
</dbReference>
<dbReference type="eggNOG" id="COG5337">
    <property type="taxonomic scope" value="Bacteria"/>
</dbReference>
<dbReference type="KEGG" id="bpb:bpr_I0452"/>
<evidence type="ECO:0000313" key="4">
    <source>
        <dbReference type="Proteomes" id="UP000001299"/>
    </source>
</evidence>
<dbReference type="SUPFAM" id="SSF74853">
    <property type="entry name" value="Lamin A/C globular tail domain"/>
    <property type="match status" value="1"/>
</dbReference>
<dbReference type="InterPro" id="IPR036415">
    <property type="entry name" value="Lamin_tail_dom_sf"/>
</dbReference>
<dbReference type="RefSeq" id="WP_013279857.1">
    <property type="nucleotide sequence ID" value="NC_014387.1"/>
</dbReference>
<dbReference type="InterPro" id="IPR001322">
    <property type="entry name" value="Lamin_tail_dom"/>
</dbReference>
<accession>E0RZZ9</accession>
<keyword evidence="1" id="KW-0812">Transmembrane</keyword>
<dbReference type="Proteomes" id="UP000001299">
    <property type="component" value="Chromosome 1"/>
</dbReference>
<gene>
    <name evidence="3" type="ordered locus">bpr_I0452</name>
</gene>
<keyword evidence="1" id="KW-0472">Membrane</keyword>